<dbReference type="InterPro" id="IPR036761">
    <property type="entry name" value="TTHA0802/YceI-like_sf"/>
</dbReference>
<accession>A0ABZ2YJV5</accession>
<proteinExistence type="predicted"/>
<dbReference type="RefSeq" id="WP_341834939.1">
    <property type="nucleotide sequence ID" value="NZ_CP149822.1"/>
</dbReference>
<evidence type="ECO:0000256" key="1">
    <source>
        <dbReference type="SAM" id="SignalP"/>
    </source>
</evidence>
<evidence type="ECO:0000313" key="4">
    <source>
        <dbReference type="Proteomes" id="UP001485459"/>
    </source>
</evidence>
<dbReference type="Pfam" id="PF04264">
    <property type="entry name" value="YceI"/>
    <property type="match status" value="1"/>
</dbReference>
<dbReference type="Proteomes" id="UP001485459">
    <property type="component" value="Chromosome"/>
</dbReference>
<protein>
    <submittedName>
        <fullName evidence="3">YceI family protein</fullName>
    </submittedName>
</protein>
<feature type="signal peptide" evidence="1">
    <location>
        <begin position="1"/>
        <end position="18"/>
    </location>
</feature>
<dbReference type="Gene3D" id="2.40.128.110">
    <property type="entry name" value="Lipid/polyisoprenoid-binding, YceI-like"/>
    <property type="match status" value="1"/>
</dbReference>
<dbReference type="EMBL" id="CP149822">
    <property type="protein sequence ID" value="WZN39996.1"/>
    <property type="molecule type" value="Genomic_DNA"/>
</dbReference>
<dbReference type="PANTHER" id="PTHR34406">
    <property type="entry name" value="PROTEIN YCEI"/>
    <property type="match status" value="1"/>
</dbReference>
<dbReference type="SMART" id="SM00867">
    <property type="entry name" value="YceI"/>
    <property type="match status" value="1"/>
</dbReference>
<reference evidence="4" key="1">
    <citation type="submission" date="2024-03" db="EMBL/GenBank/DDBJ databases">
        <title>Chitinophaga horti sp. nov., isolated from garden soil.</title>
        <authorList>
            <person name="Lee D.S."/>
            <person name="Han D.M."/>
            <person name="Baek J.H."/>
            <person name="Choi D.G."/>
            <person name="Jeon J.H."/>
            <person name="Jeon C.O."/>
        </authorList>
    </citation>
    <scope>NUCLEOTIDE SEQUENCE [LARGE SCALE GENOMIC DNA]</scope>
    <source>
        <strain evidence="4">GPA1</strain>
    </source>
</reference>
<evidence type="ECO:0000313" key="3">
    <source>
        <dbReference type="EMBL" id="WZN39996.1"/>
    </source>
</evidence>
<dbReference type="SUPFAM" id="SSF101874">
    <property type="entry name" value="YceI-like"/>
    <property type="match status" value="1"/>
</dbReference>
<organism evidence="3 4">
    <name type="scientific">Chitinophaga pollutisoli</name>
    <dbReference type="NCBI Taxonomy" id="3133966"/>
    <lineage>
        <taxon>Bacteria</taxon>
        <taxon>Pseudomonadati</taxon>
        <taxon>Bacteroidota</taxon>
        <taxon>Chitinophagia</taxon>
        <taxon>Chitinophagales</taxon>
        <taxon>Chitinophagaceae</taxon>
        <taxon>Chitinophaga</taxon>
    </lineage>
</organism>
<dbReference type="PANTHER" id="PTHR34406:SF1">
    <property type="entry name" value="PROTEIN YCEI"/>
    <property type="match status" value="1"/>
</dbReference>
<keyword evidence="1" id="KW-0732">Signal</keyword>
<name>A0ABZ2YJV5_9BACT</name>
<gene>
    <name evidence="3" type="ORF">WJU16_18625</name>
</gene>
<sequence length="192" mass="21731">MSKLLFAILLCSSLASIAQSPVWKADREHSSVSFSVTHLMISKVEGRFREFDGSITAAKPDFSDASIRFEVDAFSITTGDDKRDNHLKSSDFLHAEQFPKLSFQSTAFRRITEGRYQLEGDLTIRDVTRRVKFNVTYGGTATEGNKQSATFKATTYINRFDYNLQWDKLTEAGGMVVDKMVSIMLKLEFVKQ</sequence>
<dbReference type="InterPro" id="IPR007372">
    <property type="entry name" value="Lipid/polyisoprenoid-bd_YceI"/>
</dbReference>
<evidence type="ECO:0000259" key="2">
    <source>
        <dbReference type="SMART" id="SM00867"/>
    </source>
</evidence>
<feature type="chain" id="PRO_5046410188" evidence="1">
    <location>
        <begin position="19"/>
        <end position="192"/>
    </location>
</feature>
<keyword evidence="4" id="KW-1185">Reference proteome</keyword>
<feature type="domain" description="Lipid/polyisoprenoid-binding YceI-like" evidence="2">
    <location>
        <begin position="22"/>
        <end position="190"/>
    </location>
</feature>